<dbReference type="HAMAP" id="MF_00985">
    <property type="entry name" value="2am3keto_CoA_ligase"/>
    <property type="match status" value="1"/>
</dbReference>
<feature type="binding site" description="in other chain" evidence="8">
    <location>
        <begin position="238"/>
        <end position="241"/>
    </location>
    <ligand>
        <name>pyridoxal 5'-phosphate</name>
        <dbReference type="ChEBI" id="CHEBI:597326"/>
        <note>ligand shared between dimeric partners</note>
    </ligand>
</feature>
<dbReference type="UniPathway" id="UPA00046">
    <property type="reaction ID" value="UER00506"/>
</dbReference>
<dbReference type="GO" id="GO:0019518">
    <property type="term" value="P:L-threonine catabolic process to glycine"/>
    <property type="evidence" value="ECO:0007669"/>
    <property type="project" value="UniProtKB-UniRule"/>
</dbReference>
<feature type="domain" description="Aminotransferase class I/classII large" evidence="9">
    <location>
        <begin position="42"/>
        <end position="383"/>
    </location>
</feature>
<dbReference type="Gene3D" id="3.40.640.10">
    <property type="entry name" value="Type I PLP-dependent aspartate aminotransferase-like (Major domain)"/>
    <property type="match status" value="1"/>
</dbReference>
<keyword evidence="4 8" id="KW-0663">Pyridoxal phosphate</keyword>
<keyword evidence="6 8" id="KW-0012">Acyltransferase</keyword>
<dbReference type="PANTHER" id="PTHR13693">
    <property type="entry name" value="CLASS II AMINOTRANSFERASE/8-AMINO-7-OXONONANOATE SYNTHASE"/>
    <property type="match status" value="1"/>
</dbReference>
<proteinExistence type="inferred from homology"/>
<comment type="caution">
    <text evidence="8">Lacks conserved residue(s) required for the propagation of feature annotation.</text>
</comment>
<keyword evidence="5" id="KW-0350">Heme biosynthesis</keyword>
<evidence type="ECO:0000256" key="4">
    <source>
        <dbReference type="ARBA" id="ARBA00022898"/>
    </source>
</evidence>
<evidence type="ECO:0000256" key="7">
    <source>
        <dbReference type="ARBA" id="ARBA00047654"/>
    </source>
</evidence>
<dbReference type="EMBL" id="CP064942">
    <property type="protein sequence ID" value="QPH52334.1"/>
    <property type="molecule type" value="Genomic_DNA"/>
</dbReference>
<gene>
    <name evidence="8" type="primary">kbl</name>
    <name evidence="10" type="ORF">I0K15_10900</name>
</gene>
<dbReference type="InterPro" id="IPR015422">
    <property type="entry name" value="PyrdxlP-dep_Trfase_small"/>
</dbReference>
<name>A0A7S9LNH1_9RHOB</name>
<dbReference type="Pfam" id="PF00155">
    <property type="entry name" value="Aminotran_1_2"/>
    <property type="match status" value="1"/>
</dbReference>
<comment type="pathway">
    <text evidence="1">Porphyrin-containing compound metabolism; protoporphyrin-IX biosynthesis; 5-aminolevulinate from glycine: step 1/1.</text>
</comment>
<comment type="similarity">
    <text evidence="2 8">Belongs to the class-II pyridoxal-phosphate-dependent aminotransferase family.</text>
</comment>
<comment type="pathway">
    <text evidence="8">Amino-acid degradation; L-threonine degradation via oxydo-reductase pathway; glycine from L-threonine: step 2/2.</text>
</comment>
<dbReference type="SUPFAM" id="SSF53383">
    <property type="entry name" value="PLP-dependent transferases"/>
    <property type="match status" value="1"/>
</dbReference>
<dbReference type="InterPro" id="IPR001917">
    <property type="entry name" value="Aminotrans_II_pyridoxalP_BS"/>
</dbReference>
<feature type="binding site" evidence="8">
    <location>
        <begin position="271"/>
        <end position="272"/>
    </location>
    <ligand>
        <name>pyridoxal 5'-phosphate</name>
        <dbReference type="ChEBI" id="CHEBI:597326"/>
        <note>ligand shared between dimeric partners</note>
    </ligand>
</feature>
<feature type="binding site" evidence="8">
    <location>
        <position position="365"/>
    </location>
    <ligand>
        <name>substrate</name>
    </ligand>
</feature>
<dbReference type="CDD" id="cd06454">
    <property type="entry name" value="KBL_like"/>
    <property type="match status" value="1"/>
</dbReference>
<evidence type="ECO:0000256" key="1">
    <source>
        <dbReference type="ARBA" id="ARBA00005029"/>
    </source>
</evidence>
<dbReference type="GO" id="GO:0005829">
    <property type="term" value="C:cytosol"/>
    <property type="evidence" value="ECO:0007669"/>
    <property type="project" value="TreeGrafter"/>
</dbReference>
<dbReference type="PROSITE" id="PS00599">
    <property type="entry name" value="AA_TRANSFER_CLASS_2"/>
    <property type="match status" value="1"/>
</dbReference>
<dbReference type="InterPro" id="IPR015424">
    <property type="entry name" value="PyrdxlP-dep_Trfase"/>
</dbReference>
<organism evidence="10 11">
    <name type="scientific">Pontivivens ytuae</name>
    <dbReference type="NCBI Taxonomy" id="2789856"/>
    <lineage>
        <taxon>Bacteria</taxon>
        <taxon>Pseudomonadati</taxon>
        <taxon>Pseudomonadota</taxon>
        <taxon>Alphaproteobacteria</taxon>
        <taxon>Rhodobacterales</taxon>
        <taxon>Paracoccaceae</taxon>
        <taxon>Pontivivens</taxon>
    </lineage>
</organism>
<evidence type="ECO:0000256" key="3">
    <source>
        <dbReference type="ARBA" id="ARBA00022679"/>
    </source>
</evidence>
<dbReference type="FunFam" id="3.40.640.10:FF:000006">
    <property type="entry name" value="5-aminolevulinate synthase, mitochondrial"/>
    <property type="match status" value="1"/>
</dbReference>
<keyword evidence="11" id="KW-1185">Reference proteome</keyword>
<dbReference type="InterPro" id="IPR004839">
    <property type="entry name" value="Aminotransferase_I/II_large"/>
</dbReference>
<comment type="subunit">
    <text evidence="8">Homodimer.</text>
</comment>
<dbReference type="RefSeq" id="WP_196101548.1">
    <property type="nucleotide sequence ID" value="NZ_CP064942.1"/>
</dbReference>
<dbReference type="PANTHER" id="PTHR13693:SF102">
    <property type="entry name" value="2-AMINO-3-KETOBUTYRATE COENZYME A LIGASE, MITOCHONDRIAL"/>
    <property type="match status" value="1"/>
</dbReference>
<reference evidence="10 11" key="1">
    <citation type="submission" date="2020-11" db="EMBL/GenBank/DDBJ databases">
        <title>Description of Pontivivens ytuae sp. nov. isolated from deep sea sediment of Mariana Trench.</title>
        <authorList>
            <person name="Wang Z."/>
            <person name="Sun Q.-L."/>
            <person name="Xu X.-D."/>
            <person name="Tang Y.-Z."/>
            <person name="Zhang J."/>
        </authorList>
    </citation>
    <scope>NUCLEOTIDE SEQUENCE [LARGE SCALE GENOMIC DNA]</scope>
    <source>
        <strain evidence="10 11">MT2928</strain>
    </source>
</reference>
<dbReference type="NCBIfam" id="NF005394">
    <property type="entry name" value="PRK06939.1"/>
    <property type="match status" value="1"/>
</dbReference>
<dbReference type="InterPro" id="IPR011282">
    <property type="entry name" value="2am3keto_CoA_ligase"/>
</dbReference>
<dbReference type="KEGG" id="poz:I0K15_10900"/>
<evidence type="ECO:0000256" key="5">
    <source>
        <dbReference type="ARBA" id="ARBA00023133"/>
    </source>
</evidence>
<evidence type="ECO:0000313" key="11">
    <source>
        <dbReference type="Proteomes" id="UP000594800"/>
    </source>
</evidence>
<dbReference type="GO" id="GO:0006783">
    <property type="term" value="P:heme biosynthetic process"/>
    <property type="evidence" value="ECO:0007669"/>
    <property type="project" value="UniProtKB-KW"/>
</dbReference>
<evidence type="ECO:0000256" key="6">
    <source>
        <dbReference type="ARBA" id="ARBA00023315"/>
    </source>
</evidence>
<feature type="binding site" description="in other chain" evidence="8">
    <location>
        <position position="182"/>
    </location>
    <ligand>
        <name>pyridoxal 5'-phosphate</name>
        <dbReference type="ChEBI" id="CHEBI:597326"/>
        <note>ligand shared between dimeric partners</note>
    </ligand>
</feature>
<comment type="catalytic activity">
    <reaction evidence="7">
        <text>succinyl-CoA + glycine + H(+) = 5-aminolevulinate + CO2 + CoA</text>
        <dbReference type="Rhea" id="RHEA:12921"/>
        <dbReference type="ChEBI" id="CHEBI:15378"/>
        <dbReference type="ChEBI" id="CHEBI:16526"/>
        <dbReference type="ChEBI" id="CHEBI:57287"/>
        <dbReference type="ChEBI" id="CHEBI:57292"/>
        <dbReference type="ChEBI" id="CHEBI:57305"/>
        <dbReference type="ChEBI" id="CHEBI:356416"/>
        <dbReference type="EC" id="2.3.1.37"/>
    </reaction>
</comment>
<comment type="function">
    <text evidence="8">Catalyzes the cleavage of 2-amino-3-ketobutyrate to glycine and acetyl-CoA.</text>
</comment>
<dbReference type="Gene3D" id="3.90.1150.10">
    <property type="entry name" value="Aspartate Aminotransferase, domain 1"/>
    <property type="match status" value="1"/>
</dbReference>
<evidence type="ECO:0000256" key="8">
    <source>
        <dbReference type="HAMAP-Rule" id="MF_00985"/>
    </source>
</evidence>
<dbReference type="InterPro" id="IPR050087">
    <property type="entry name" value="AON_synthase_class-II"/>
</dbReference>
<feature type="binding site" description="in other chain" evidence="8">
    <location>
        <begin position="110"/>
        <end position="111"/>
    </location>
    <ligand>
        <name>pyridoxal 5'-phosphate</name>
        <dbReference type="ChEBI" id="CHEBI:597326"/>
        <note>ligand shared between dimeric partners</note>
    </ligand>
</feature>
<dbReference type="Proteomes" id="UP000594800">
    <property type="component" value="Chromosome"/>
</dbReference>
<accession>A0A7S9LNH1</accession>
<dbReference type="NCBIfam" id="TIGR01822">
    <property type="entry name" value="2am3keto_CoA"/>
    <property type="match status" value="1"/>
</dbReference>
<dbReference type="AlphaFoldDB" id="A0A7S9LNH1"/>
<evidence type="ECO:0000256" key="2">
    <source>
        <dbReference type="ARBA" id="ARBA00008392"/>
    </source>
</evidence>
<dbReference type="GO" id="GO:0003870">
    <property type="term" value="F:5-aminolevulinate synthase activity"/>
    <property type="evidence" value="ECO:0007669"/>
    <property type="project" value="UniProtKB-EC"/>
</dbReference>
<dbReference type="GO" id="GO:0030170">
    <property type="term" value="F:pyridoxal phosphate binding"/>
    <property type="evidence" value="ECO:0007669"/>
    <property type="project" value="UniProtKB-UniRule"/>
</dbReference>
<keyword evidence="3 8" id="KW-0808">Transferase</keyword>
<feature type="modified residue" description="N6-(pyridoxal phosphate)lysine" evidence="8">
    <location>
        <position position="241"/>
    </location>
</feature>
<comment type="catalytic activity">
    <reaction evidence="8">
        <text>glycine + acetyl-CoA = (2S)-2-amino-3-oxobutanoate + CoA</text>
        <dbReference type="Rhea" id="RHEA:20736"/>
        <dbReference type="ChEBI" id="CHEBI:57287"/>
        <dbReference type="ChEBI" id="CHEBI:57288"/>
        <dbReference type="ChEBI" id="CHEBI:57305"/>
        <dbReference type="ChEBI" id="CHEBI:78948"/>
        <dbReference type="EC" id="2.3.1.29"/>
    </reaction>
</comment>
<feature type="binding site" evidence="8">
    <location>
        <position position="135"/>
    </location>
    <ligand>
        <name>substrate</name>
    </ligand>
</feature>
<evidence type="ECO:0000259" key="9">
    <source>
        <dbReference type="Pfam" id="PF00155"/>
    </source>
</evidence>
<sequence>MSTALAEAAQTELDAIEAEGLTKSERRITSPQSAHITANGRPLLNLCANNYLGLADHPKLLDAAREALETHGFGMASVRFICGTQDLHKQLEARLASFLGMEDCILFPSCFDANGGLFEPLLGPEDAIISDALNHASIIDGVRLCKAQRFRYASNDMAALEEQLIAAKDARLKVIVTDGVFSMDGIIADLPGICDLAEKYGATVVVDDCHATGFLGQRGAGTPEATGTEGRVHILTGTLGKALGGASGGYVAGPKPIVELLRQRARPYLFSNAVAPAICAASLAALDLVENAHDLRAQLERNAQRFRAGMTDAGFELIPGHHPIIPVMLHDAPLAARFAEALLDEGLYVIAFSYPVVPKGQARIRTQMSAAHSDADINTAIAAFTKVGRDLGVI</sequence>
<evidence type="ECO:0000313" key="10">
    <source>
        <dbReference type="EMBL" id="QPH52334.1"/>
    </source>
</evidence>
<dbReference type="GO" id="GO:0008890">
    <property type="term" value="F:glycine C-acetyltransferase activity"/>
    <property type="evidence" value="ECO:0007669"/>
    <property type="project" value="UniProtKB-UniRule"/>
</dbReference>
<dbReference type="EC" id="2.3.1.29" evidence="8"/>
<dbReference type="InterPro" id="IPR015421">
    <property type="entry name" value="PyrdxlP-dep_Trfase_major"/>
</dbReference>
<comment type="cofactor">
    <cofactor evidence="8">
        <name>pyridoxal 5'-phosphate</name>
        <dbReference type="ChEBI" id="CHEBI:597326"/>
    </cofactor>
    <text evidence="8">Binds 1 pyridoxal phosphate per subunit.</text>
</comment>
<protein>
    <recommendedName>
        <fullName evidence="8">2-amino-3-ketobutyrate coenzyme A ligase</fullName>
        <shortName evidence="8">AKB ligase</shortName>
        <ecNumber evidence="8">2.3.1.29</ecNumber>
    </recommendedName>
    <alternativeName>
        <fullName evidence="8">Glycine acetyltransferase</fullName>
    </alternativeName>
</protein>